<evidence type="ECO:0000256" key="1">
    <source>
        <dbReference type="SAM" id="Phobius"/>
    </source>
</evidence>
<dbReference type="AlphaFoldDB" id="A0A5C5X551"/>
<name>A0A5C5X551_9PLAN</name>
<feature type="transmembrane region" description="Helical" evidence="1">
    <location>
        <begin position="21"/>
        <end position="40"/>
    </location>
</feature>
<evidence type="ECO:0000313" key="3">
    <source>
        <dbReference type="Proteomes" id="UP000317243"/>
    </source>
</evidence>
<accession>A0A5C5X551</accession>
<keyword evidence="1" id="KW-1133">Transmembrane helix</keyword>
<dbReference type="EMBL" id="SIHI01000001">
    <property type="protein sequence ID" value="TWT57373.1"/>
    <property type="molecule type" value="Genomic_DNA"/>
</dbReference>
<keyword evidence="3" id="KW-1185">Reference proteome</keyword>
<dbReference type="Proteomes" id="UP000317243">
    <property type="component" value="Unassembled WGS sequence"/>
</dbReference>
<reference evidence="2 3" key="1">
    <citation type="submission" date="2019-02" db="EMBL/GenBank/DDBJ databases">
        <title>Deep-cultivation of Planctomycetes and their phenomic and genomic characterization uncovers novel biology.</title>
        <authorList>
            <person name="Wiegand S."/>
            <person name="Jogler M."/>
            <person name="Boedeker C."/>
            <person name="Pinto D."/>
            <person name="Vollmers J."/>
            <person name="Rivas-Marin E."/>
            <person name="Kohn T."/>
            <person name="Peeters S.H."/>
            <person name="Heuer A."/>
            <person name="Rast P."/>
            <person name="Oberbeckmann S."/>
            <person name="Bunk B."/>
            <person name="Jeske O."/>
            <person name="Meyerdierks A."/>
            <person name="Storesund J.E."/>
            <person name="Kallscheuer N."/>
            <person name="Luecker S."/>
            <person name="Lage O.M."/>
            <person name="Pohl T."/>
            <person name="Merkel B.J."/>
            <person name="Hornburger P."/>
            <person name="Mueller R.-W."/>
            <person name="Bruemmer F."/>
            <person name="Labrenz M."/>
            <person name="Spormann A.M."/>
            <person name="Op Den Camp H."/>
            <person name="Overmann J."/>
            <person name="Amann R."/>
            <person name="Jetten M.S.M."/>
            <person name="Mascher T."/>
            <person name="Medema M.H."/>
            <person name="Devos D.P."/>
            <person name="Kaster A.-K."/>
            <person name="Ovreas L."/>
            <person name="Rohde M."/>
            <person name="Galperin M.Y."/>
            <person name="Jogler C."/>
        </authorList>
    </citation>
    <scope>NUCLEOTIDE SEQUENCE [LARGE SCALE GENOMIC DNA]</scope>
    <source>
        <strain evidence="2 3">KOR42</strain>
    </source>
</reference>
<proteinExistence type="predicted"/>
<gene>
    <name evidence="2" type="ORF">KOR42_07330</name>
</gene>
<organism evidence="2 3">
    <name type="scientific">Thalassoglobus neptunius</name>
    <dbReference type="NCBI Taxonomy" id="1938619"/>
    <lineage>
        <taxon>Bacteria</taxon>
        <taxon>Pseudomonadati</taxon>
        <taxon>Planctomycetota</taxon>
        <taxon>Planctomycetia</taxon>
        <taxon>Planctomycetales</taxon>
        <taxon>Planctomycetaceae</taxon>
        <taxon>Thalassoglobus</taxon>
    </lineage>
</organism>
<keyword evidence="1" id="KW-0472">Membrane</keyword>
<keyword evidence="1" id="KW-0812">Transmembrane</keyword>
<evidence type="ECO:0000313" key="2">
    <source>
        <dbReference type="EMBL" id="TWT57373.1"/>
    </source>
</evidence>
<sequence>MTTGTEKREIRNTDHRSLRGLSILAVTGFCFGPPLCVRLVEGFWCQFALPIGVEFPFQVDLNFMERCRRVVSSLWGVCLAAARHKLRSGWDGLPVEEAEDRPASV</sequence>
<protein>
    <submittedName>
        <fullName evidence="2">Uncharacterized protein</fullName>
    </submittedName>
</protein>
<comment type="caution">
    <text evidence="2">The sequence shown here is derived from an EMBL/GenBank/DDBJ whole genome shotgun (WGS) entry which is preliminary data.</text>
</comment>